<comment type="caution">
    <text evidence="1">The sequence shown here is derived from an EMBL/GenBank/DDBJ whole genome shotgun (WGS) entry which is preliminary data.</text>
</comment>
<dbReference type="InterPro" id="IPR015064">
    <property type="entry name" value="Sda"/>
</dbReference>
<evidence type="ECO:0000313" key="2">
    <source>
        <dbReference type="Proteomes" id="UP001465426"/>
    </source>
</evidence>
<protein>
    <submittedName>
        <fullName evidence="1">Sporulation histidine kinase inhibitor Sda</fullName>
    </submittedName>
</protein>
<dbReference type="SUPFAM" id="SSF100985">
    <property type="entry name" value="Sporulation inhibitor Sda"/>
    <property type="match status" value="1"/>
</dbReference>
<dbReference type="InterPro" id="IPR036916">
    <property type="entry name" value="Sda_sf"/>
</dbReference>
<sequence>MIGINRISDPALLKAYTDAVKLELAEEFIMILLAELKRRNLSVPHSSPK</sequence>
<proteinExistence type="predicted"/>
<evidence type="ECO:0000313" key="1">
    <source>
        <dbReference type="EMBL" id="MEQ2465159.1"/>
    </source>
</evidence>
<dbReference type="EMBL" id="JBBMFN010000008">
    <property type="protein sequence ID" value="MEQ2465159.1"/>
    <property type="molecule type" value="Genomic_DNA"/>
</dbReference>
<keyword evidence="2" id="KW-1185">Reference proteome</keyword>
<keyword evidence="1" id="KW-0649">Protein kinase inhibitor</keyword>
<name>A0ABV1EVM8_9BACI</name>
<dbReference type="RefSeq" id="WP_349204477.1">
    <property type="nucleotide sequence ID" value="NZ_JBBMFN010000008.1"/>
</dbReference>
<gene>
    <name evidence="1" type="primary">sda</name>
    <name evidence="1" type="ORF">WMO63_05665</name>
</gene>
<accession>A0ABV1EVM8</accession>
<dbReference type="GO" id="GO:0004860">
    <property type="term" value="F:protein kinase inhibitor activity"/>
    <property type="evidence" value="ECO:0007669"/>
    <property type="project" value="UniProtKB-KW"/>
</dbReference>
<organism evidence="1 2">
    <name type="scientific">Niallia hominis</name>
    <dbReference type="NCBI Taxonomy" id="3133173"/>
    <lineage>
        <taxon>Bacteria</taxon>
        <taxon>Bacillati</taxon>
        <taxon>Bacillota</taxon>
        <taxon>Bacilli</taxon>
        <taxon>Bacillales</taxon>
        <taxon>Bacillaceae</taxon>
        <taxon>Niallia</taxon>
    </lineage>
</organism>
<reference evidence="1 2" key="1">
    <citation type="submission" date="2024-03" db="EMBL/GenBank/DDBJ databases">
        <title>Human intestinal bacterial collection.</title>
        <authorList>
            <person name="Pauvert C."/>
            <person name="Hitch T.C.A."/>
            <person name="Clavel T."/>
        </authorList>
    </citation>
    <scope>NUCLEOTIDE SEQUENCE [LARGE SCALE GENOMIC DNA]</scope>
    <source>
        <strain evidence="1 2">CLA-SR-H024</strain>
    </source>
</reference>
<dbReference type="Pfam" id="PF08970">
    <property type="entry name" value="Sda"/>
    <property type="match status" value="1"/>
</dbReference>
<dbReference type="Proteomes" id="UP001465426">
    <property type="component" value="Unassembled WGS sequence"/>
</dbReference>
<dbReference type="Gene3D" id="1.10.287.1100">
    <property type="entry name" value="Sporulation inhibitor A"/>
    <property type="match status" value="1"/>
</dbReference>